<keyword evidence="4 10" id="KW-0441">Lipid A biosynthesis</keyword>
<keyword evidence="1 10" id="KW-1003">Cell membrane</keyword>
<dbReference type="Gene3D" id="3.60.21.10">
    <property type="match status" value="1"/>
</dbReference>
<keyword evidence="5 10" id="KW-0479">Metal-binding</keyword>
<feature type="binding site" evidence="10">
    <location>
        <position position="182"/>
    </location>
    <ligand>
        <name>substrate</name>
    </ligand>
</feature>
<evidence type="ECO:0000256" key="1">
    <source>
        <dbReference type="ARBA" id="ARBA00022475"/>
    </source>
</evidence>
<feature type="binding site" evidence="10">
    <location>
        <position position="140"/>
    </location>
    <ligand>
        <name>substrate</name>
    </ligand>
</feature>
<comment type="subcellular location">
    <subcellularLocation>
        <location evidence="10">Cell inner membrane</location>
        <topology evidence="10">Peripheral membrane protein</topology>
        <orientation evidence="10">Cytoplasmic side</orientation>
    </subcellularLocation>
</comment>
<reference evidence="12 13" key="1">
    <citation type="journal article" date="2022" name="Int. J. Syst. Evol. Microbiol.">
        <title>Noviherbaspirillum aridicola sp. nov., isolated from an arid soil in Pakistan.</title>
        <authorList>
            <person name="Khan I.U."/>
            <person name="Saqib M."/>
            <person name="Amin A."/>
            <person name="Hussain F."/>
            <person name="Li L."/>
            <person name="Liu Y.H."/>
            <person name="Fang B.Z."/>
            <person name="Ahmed I."/>
            <person name="Li W.J."/>
        </authorList>
    </citation>
    <scope>NUCLEOTIDE SEQUENCE [LARGE SCALE GENOMIC DNA]</scope>
    <source>
        <strain evidence="12 13">NCCP-691</strain>
    </source>
</reference>
<feature type="binding site" evidence="10">
    <location>
        <position position="132"/>
    </location>
    <ligand>
        <name>Mn(2+)</name>
        <dbReference type="ChEBI" id="CHEBI:29035"/>
        <label>2</label>
    </ligand>
</feature>
<keyword evidence="13" id="KW-1185">Reference proteome</keyword>
<dbReference type="Proteomes" id="UP000887222">
    <property type="component" value="Unassembled WGS sequence"/>
</dbReference>
<feature type="binding site" evidence="10">
    <location>
        <position position="213"/>
    </location>
    <ligand>
        <name>Mn(2+)</name>
        <dbReference type="ChEBI" id="CHEBI:29035"/>
        <label>2</label>
    </ligand>
</feature>
<dbReference type="HAMAP" id="MF_00575">
    <property type="entry name" value="LpxH"/>
    <property type="match status" value="1"/>
</dbReference>
<evidence type="ECO:0000256" key="4">
    <source>
        <dbReference type="ARBA" id="ARBA00022556"/>
    </source>
</evidence>
<evidence type="ECO:0000256" key="9">
    <source>
        <dbReference type="ARBA" id="ARBA00023211"/>
    </source>
</evidence>
<evidence type="ECO:0000256" key="6">
    <source>
        <dbReference type="ARBA" id="ARBA00022801"/>
    </source>
</evidence>
<comment type="cofactor">
    <cofactor evidence="10">
        <name>Mn(2+)</name>
        <dbReference type="ChEBI" id="CHEBI:29035"/>
    </cofactor>
    <text evidence="10">Binds 2 Mn(2+) ions per subunit in a binuclear metal center.</text>
</comment>
<dbReference type="NCBIfam" id="TIGR01854">
    <property type="entry name" value="lipid_A_lpxH"/>
    <property type="match status" value="1"/>
</dbReference>
<dbReference type="EC" id="3.6.1.54" evidence="10"/>
<organism evidence="12 13">
    <name type="scientific">Noviherbaspirillum aridicola</name>
    <dbReference type="NCBI Taxonomy" id="2849687"/>
    <lineage>
        <taxon>Bacteria</taxon>
        <taxon>Pseudomonadati</taxon>
        <taxon>Pseudomonadota</taxon>
        <taxon>Betaproteobacteria</taxon>
        <taxon>Burkholderiales</taxon>
        <taxon>Oxalobacteraceae</taxon>
        <taxon>Noviherbaspirillum</taxon>
    </lineage>
</organism>
<feature type="binding site" evidence="10">
    <location>
        <begin position="97"/>
        <end position="98"/>
    </location>
    <ligand>
        <name>substrate</name>
    </ligand>
</feature>
<keyword evidence="9 10" id="KW-0464">Manganese</keyword>
<sequence>MSVTASSVARNGKAQPETVALFVSDVHLQPGLPRTTAAFLDFLRGPARRTRRLYLLGDMFEYWAGDDDRDDPYNAGIIAALKAVGAAGVELFWLPGNRDFLVGTGFAGAAGLTLLQEPHVVQLAGRSLVLVHGDAQCTDDTGYMAFRAQVRDPAWQAAFLGRPLAERKAIIEGMRSGSREAQRAKSYEIMDVNPEAIDALFRASGAELMVHGHTHRPGCHPHQGGVRHVLPDWDCDREPRRGGWLALTADGELVPVAVDAVS</sequence>
<evidence type="ECO:0000256" key="5">
    <source>
        <dbReference type="ARBA" id="ARBA00022723"/>
    </source>
</evidence>
<evidence type="ECO:0000313" key="12">
    <source>
        <dbReference type="EMBL" id="GIZ52624.1"/>
    </source>
</evidence>
<dbReference type="InterPro" id="IPR029052">
    <property type="entry name" value="Metallo-depent_PP-like"/>
</dbReference>
<feature type="binding site" evidence="10">
    <location>
        <position position="58"/>
    </location>
    <ligand>
        <name>Mn(2+)</name>
        <dbReference type="ChEBI" id="CHEBI:29035"/>
        <label>2</label>
    </ligand>
</feature>
<comment type="caution">
    <text evidence="12">The sequence shown here is derived from an EMBL/GenBank/DDBJ whole genome shotgun (WGS) entry which is preliminary data.</text>
</comment>
<feature type="binding site" evidence="10">
    <location>
        <position position="178"/>
    </location>
    <ligand>
        <name>substrate</name>
    </ligand>
</feature>
<dbReference type="InterPro" id="IPR004843">
    <property type="entry name" value="Calcineurin-like_PHP"/>
</dbReference>
<evidence type="ECO:0000256" key="2">
    <source>
        <dbReference type="ARBA" id="ARBA00022516"/>
    </source>
</evidence>
<comment type="catalytic activity">
    <reaction evidence="10">
        <text>UDP-2-N,3-O-bis[(3R)-3-hydroxytetradecanoyl]-alpha-D-glucosamine + H2O = 2-N,3-O-bis[(3R)-3-hydroxytetradecanoyl]-alpha-D-glucosaminyl 1-phosphate + UMP + 2 H(+)</text>
        <dbReference type="Rhea" id="RHEA:25213"/>
        <dbReference type="ChEBI" id="CHEBI:15377"/>
        <dbReference type="ChEBI" id="CHEBI:15378"/>
        <dbReference type="ChEBI" id="CHEBI:57865"/>
        <dbReference type="ChEBI" id="CHEBI:57957"/>
        <dbReference type="ChEBI" id="CHEBI:78847"/>
        <dbReference type="EC" id="3.6.1.54"/>
    </reaction>
</comment>
<comment type="pathway">
    <text evidence="10">Glycolipid biosynthesis; lipid IV(A) biosynthesis; lipid IV(A) from (3R)-3-hydroxytetradecanoyl-[acyl-carrier-protein] and UDP-N-acetyl-alpha-D-glucosamine: step 4/6.</text>
</comment>
<comment type="function">
    <text evidence="10">Hydrolyzes the pyrophosphate bond of UDP-2,3-diacylglucosamine to yield 2,3-diacylglucosamine 1-phosphate (lipid X) and UMP by catalyzing the attack of water at the alpha-P atom. Involved in the biosynthesis of lipid A, a phosphorylated glycolipid that anchors the lipopolysaccharide to the outer membrane of the cell.</text>
</comment>
<proteinExistence type="inferred from homology"/>
<dbReference type="Pfam" id="PF00149">
    <property type="entry name" value="Metallophos"/>
    <property type="match status" value="1"/>
</dbReference>
<evidence type="ECO:0000259" key="11">
    <source>
        <dbReference type="Pfam" id="PF00149"/>
    </source>
</evidence>
<feature type="binding site" evidence="10">
    <location>
        <position position="27"/>
    </location>
    <ligand>
        <name>Mn(2+)</name>
        <dbReference type="ChEBI" id="CHEBI:29035"/>
        <label>1</label>
    </ligand>
</feature>
<keyword evidence="2 10" id="KW-0444">Lipid biosynthesis</keyword>
<keyword evidence="7 10" id="KW-0443">Lipid metabolism</keyword>
<name>A0ABQ4Q7E1_9BURK</name>
<keyword evidence="6 10" id="KW-0378">Hydrolase</keyword>
<accession>A0ABQ4Q7E1</accession>
<dbReference type="RefSeq" id="WP_220809048.1">
    <property type="nucleotide sequence ID" value="NZ_BPMK01000011.1"/>
</dbReference>
<dbReference type="NCBIfam" id="NF003743">
    <property type="entry name" value="PRK05340.1"/>
    <property type="match status" value="1"/>
</dbReference>
<gene>
    <name evidence="10 12" type="primary">lpxH</name>
    <name evidence="12" type="ORF">NCCP691_26380</name>
</gene>
<dbReference type="PANTHER" id="PTHR34990">
    <property type="entry name" value="UDP-2,3-DIACYLGLUCOSAMINE HYDROLASE-RELATED"/>
    <property type="match status" value="1"/>
</dbReference>
<dbReference type="InterPro" id="IPR043461">
    <property type="entry name" value="LpxH-like"/>
</dbReference>
<feature type="binding site" evidence="10">
    <location>
        <position position="215"/>
    </location>
    <ligand>
        <name>Mn(2+)</name>
        <dbReference type="ChEBI" id="CHEBI:29035"/>
        <label>1</label>
    </ligand>
</feature>
<evidence type="ECO:0000256" key="7">
    <source>
        <dbReference type="ARBA" id="ARBA00023098"/>
    </source>
</evidence>
<keyword evidence="8 10" id="KW-0472">Membrane</keyword>
<evidence type="ECO:0000256" key="8">
    <source>
        <dbReference type="ARBA" id="ARBA00023136"/>
    </source>
</evidence>
<dbReference type="GO" id="GO:0016787">
    <property type="term" value="F:hydrolase activity"/>
    <property type="evidence" value="ECO:0007669"/>
    <property type="project" value="UniProtKB-KW"/>
</dbReference>
<feature type="binding site" evidence="10">
    <location>
        <position position="97"/>
    </location>
    <ligand>
        <name>Mn(2+)</name>
        <dbReference type="ChEBI" id="CHEBI:29035"/>
        <label>2</label>
    </ligand>
</feature>
<dbReference type="PANTHER" id="PTHR34990:SF1">
    <property type="entry name" value="UDP-2,3-DIACYLGLUCOSAMINE HYDROLASE"/>
    <property type="match status" value="1"/>
</dbReference>
<evidence type="ECO:0000256" key="10">
    <source>
        <dbReference type="HAMAP-Rule" id="MF_00575"/>
    </source>
</evidence>
<evidence type="ECO:0000256" key="3">
    <source>
        <dbReference type="ARBA" id="ARBA00022519"/>
    </source>
</evidence>
<dbReference type="SUPFAM" id="SSF56300">
    <property type="entry name" value="Metallo-dependent phosphatases"/>
    <property type="match status" value="1"/>
</dbReference>
<protein>
    <recommendedName>
        <fullName evidence="10">UDP-2,3-diacylglucosamine hydrolase</fullName>
        <ecNumber evidence="10">3.6.1.54</ecNumber>
    </recommendedName>
    <alternativeName>
        <fullName evidence="10">UDP-2,3-diacylglucosamine diphosphatase</fullName>
    </alternativeName>
</protein>
<dbReference type="CDD" id="cd07398">
    <property type="entry name" value="MPP_YbbF-LpxH"/>
    <property type="match status" value="1"/>
</dbReference>
<dbReference type="EMBL" id="BPMK01000011">
    <property type="protein sequence ID" value="GIZ52624.1"/>
    <property type="molecule type" value="Genomic_DNA"/>
</dbReference>
<comment type="similarity">
    <text evidence="10">Belongs to the LpxH family.</text>
</comment>
<feature type="binding site" evidence="10">
    <location>
        <position position="58"/>
    </location>
    <ligand>
        <name>Mn(2+)</name>
        <dbReference type="ChEBI" id="CHEBI:29035"/>
        <label>1</label>
    </ligand>
</feature>
<feature type="binding site" evidence="10">
    <location>
        <position position="25"/>
    </location>
    <ligand>
        <name>Mn(2+)</name>
        <dbReference type="ChEBI" id="CHEBI:29035"/>
        <label>1</label>
    </ligand>
</feature>
<feature type="binding site" evidence="10">
    <location>
        <position position="185"/>
    </location>
    <ligand>
        <name>substrate</name>
    </ligand>
</feature>
<feature type="binding site" evidence="10">
    <location>
        <position position="213"/>
    </location>
    <ligand>
        <name>substrate</name>
    </ligand>
</feature>
<keyword evidence="3 10" id="KW-0997">Cell inner membrane</keyword>
<feature type="domain" description="Calcineurin-like phosphoesterase" evidence="11">
    <location>
        <begin position="21"/>
        <end position="217"/>
    </location>
</feature>
<evidence type="ECO:0000313" key="13">
    <source>
        <dbReference type="Proteomes" id="UP000887222"/>
    </source>
</evidence>
<dbReference type="InterPro" id="IPR010138">
    <property type="entry name" value="UDP-diacylglucosamine_Hdrlase"/>
</dbReference>